<dbReference type="Pfam" id="PF11158">
    <property type="entry name" value="DUF2938"/>
    <property type="match status" value="1"/>
</dbReference>
<dbReference type="InterPro" id="IPR021329">
    <property type="entry name" value="DUF2938"/>
</dbReference>
<accession>A0ABX2PZE4</accession>
<name>A0ABX2PZE4_9RHOB</name>
<dbReference type="EMBL" id="JABXWT010000024">
    <property type="protein sequence ID" value="NVO58384.1"/>
    <property type="molecule type" value="Genomic_DNA"/>
</dbReference>
<evidence type="ECO:0000313" key="2">
    <source>
        <dbReference type="EMBL" id="NVO58384.1"/>
    </source>
</evidence>
<reference evidence="2 3" key="1">
    <citation type="submission" date="2020-06" db="EMBL/GenBank/DDBJ databases">
        <authorList>
            <person name="Cao W.R."/>
        </authorList>
    </citation>
    <scope>NUCLEOTIDE SEQUENCE [LARGE SCALE GENOMIC DNA]</scope>
    <source>
        <strain evidence="2 3">B1Z28</strain>
    </source>
</reference>
<feature type="transmembrane region" description="Helical" evidence="1">
    <location>
        <begin position="76"/>
        <end position="95"/>
    </location>
</feature>
<sequence length="163" mass="17474">MTTEIFFSAVLIGIGATAFMDMIALSQKLIFSQQSLNYAMVGRWLGNVAQGRFIHRHIMASDPVPAERLLGWSAHYLTGVVFALGFLAVVGRGWLEAPSLLPAIAFGVLTVLAPFLILQPGMGAGLAARLTPDPRAARLKSVFAHLSFGIGLWIAANCMSISF</sequence>
<keyword evidence="3" id="KW-1185">Reference proteome</keyword>
<dbReference type="Proteomes" id="UP000630805">
    <property type="component" value="Unassembled WGS sequence"/>
</dbReference>
<comment type="caution">
    <text evidence="2">The sequence shown here is derived from an EMBL/GenBank/DDBJ whole genome shotgun (WGS) entry which is preliminary data.</text>
</comment>
<protein>
    <submittedName>
        <fullName evidence="2">DUF2938 domain-containing protein</fullName>
    </submittedName>
</protein>
<evidence type="ECO:0000256" key="1">
    <source>
        <dbReference type="SAM" id="Phobius"/>
    </source>
</evidence>
<dbReference type="RefSeq" id="WP_176867425.1">
    <property type="nucleotide sequence ID" value="NZ_JABXWT010000024.1"/>
</dbReference>
<gene>
    <name evidence="2" type="ORF">HW561_21615</name>
</gene>
<keyword evidence="1" id="KW-0812">Transmembrane</keyword>
<evidence type="ECO:0000313" key="3">
    <source>
        <dbReference type="Proteomes" id="UP000630805"/>
    </source>
</evidence>
<keyword evidence="1" id="KW-1133">Transmembrane helix</keyword>
<proteinExistence type="predicted"/>
<feature type="transmembrane region" description="Helical" evidence="1">
    <location>
        <begin position="101"/>
        <end position="121"/>
    </location>
</feature>
<keyword evidence="1" id="KW-0472">Membrane</keyword>
<organism evidence="2 3">
    <name type="scientific">Ruegeria haliotis</name>
    <dbReference type="NCBI Taxonomy" id="2747601"/>
    <lineage>
        <taxon>Bacteria</taxon>
        <taxon>Pseudomonadati</taxon>
        <taxon>Pseudomonadota</taxon>
        <taxon>Alphaproteobacteria</taxon>
        <taxon>Rhodobacterales</taxon>
        <taxon>Roseobacteraceae</taxon>
        <taxon>Ruegeria</taxon>
    </lineage>
</organism>
<feature type="transmembrane region" description="Helical" evidence="1">
    <location>
        <begin position="6"/>
        <end position="25"/>
    </location>
</feature>
<feature type="transmembrane region" description="Helical" evidence="1">
    <location>
        <begin position="142"/>
        <end position="162"/>
    </location>
</feature>